<dbReference type="PANTHER" id="PTHR43798">
    <property type="entry name" value="MONOACYLGLYCEROL LIPASE"/>
    <property type="match status" value="1"/>
</dbReference>
<evidence type="ECO:0000313" key="2">
    <source>
        <dbReference type="EMBL" id="SFL85394.1"/>
    </source>
</evidence>
<accession>A0A1I4L345</accession>
<evidence type="ECO:0000259" key="1">
    <source>
        <dbReference type="Pfam" id="PF00561"/>
    </source>
</evidence>
<dbReference type="Pfam" id="PF00561">
    <property type="entry name" value="Abhydrolase_1"/>
    <property type="match status" value="1"/>
</dbReference>
<dbReference type="AlphaFoldDB" id="A0A1I4L345"/>
<dbReference type="Gene3D" id="3.40.50.1820">
    <property type="entry name" value="alpha/beta hydrolase"/>
    <property type="match status" value="1"/>
</dbReference>
<dbReference type="GO" id="GO:0016020">
    <property type="term" value="C:membrane"/>
    <property type="evidence" value="ECO:0007669"/>
    <property type="project" value="TreeGrafter"/>
</dbReference>
<dbReference type="STRING" id="488535.SAMN04487963_0235"/>
<keyword evidence="3" id="KW-1185">Reference proteome</keyword>
<gene>
    <name evidence="2" type="ORF">SAMN04487963_0235</name>
</gene>
<dbReference type="EMBL" id="FOUE01000001">
    <property type="protein sequence ID" value="SFL85394.1"/>
    <property type="molecule type" value="Genomic_DNA"/>
</dbReference>
<organism evidence="2 3">
    <name type="scientific">Marinobacter zhejiangensis</name>
    <dbReference type="NCBI Taxonomy" id="488535"/>
    <lineage>
        <taxon>Bacteria</taxon>
        <taxon>Pseudomonadati</taxon>
        <taxon>Pseudomonadota</taxon>
        <taxon>Gammaproteobacteria</taxon>
        <taxon>Pseudomonadales</taxon>
        <taxon>Marinobacteraceae</taxon>
        <taxon>Marinobacter</taxon>
    </lineage>
</organism>
<sequence>MTRITTLDQQPLYVRELGQGPVVILLHGFGMDSRHWLPLTLPLAHRFRFVLPDLRGFGRSSRLNCSEDCVVTSHAQDLHAVIRHYSGGVPVYLGGISLGATTSLRYMELFGTGALRHYLHIDQAPKVSHDENWAWGLFGQQGPEYIQSWQTTLDFLAKSDPQTPFDQFPRDIKDRFYNHLSDFMSLALSKPWMKWGIRRLIRIPTLAHQLVPVENWYVLYQHLRAYAERDYDFLSLLPSIEVPTTLITGRKSELYPWQGQARMHELLPNSRQIFFENSGHVPILDQPVQFIREMQRAFTDAPR</sequence>
<dbReference type="Proteomes" id="UP000198519">
    <property type="component" value="Unassembled WGS sequence"/>
</dbReference>
<evidence type="ECO:0000313" key="3">
    <source>
        <dbReference type="Proteomes" id="UP000198519"/>
    </source>
</evidence>
<proteinExistence type="predicted"/>
<dbReference type="PANTHER" id="PTHR43798:SF33">
    <property type="entry name" value="HYDROLASE, PUTATIVE (AFU_ORTHOLOGUE AFUA_2G14860)-RELATED"/>
    <property type="match status" value="1"/>
</dbReference>
<name>A0A1I4L345_9GAMM</name>
<dbReference type="SUPFAM" id="SSF53474">
    <property type="entry name" value="alpha/beta-Hydrolases"/>
    <property type="match status" value="1"/>
</dbReference>
<dbReference type="RefSeq" id="WP_175481810.1">
    <property type="nucleotide sequence ID" value="NZ_FOUE01000001.1"/>
</dbReference>
<dbReference type="InterPro" id="IPR050266">
    <property type="entry name" value="AB_hydrolase_sf"/>
</dbReference>
<feature type="domain" description="AB hydrolase-1" evidence="1">
    <location>
        <begin position="21"/>
        <end position="286"/>
    </location>
</feature>
<dbReference type="InterPro" id="IPR000073">
    <property type="entry name" value="AB_hydrolase_1"/>
</dbReference>
<reference evidence="3" key="1">
    <citation type="submission" date="2016-10" db="EMBL/GenBank/DDBJ databases">
        <authorList>
            <person name="Varghese N."/>
            <person name="Submissions S."/>
        </authorList>
    </citation>
    <scope>NUCLEOTIDE SEQUENCE [LARGE SCALE GENOMIC DNA]</scope>
    <source>
        <strain evidence="3">CGMCC 1.7061</strain>
    </source>
</reference>
<protein>
    <submittedName>
        <fullName evidence="2">Pimeloyl-ACP methyl ester carboxylesterase</fullName>
    </submittedName>
</protein>
<dbReference type="InterPro" id="IPR029058">
    <property type="entry name" value="AB_hydrolase_fold"/>
</dbReference>